<reference evidence="1" key="1">
    <citation type="submission" date="2022-10" db="EMBL/GenBank/DDBJ databases">
        <title>Culturing micro-colonial fungi from biological soil crusts in the Mojave desert and describing Neophaeococcomyces mojavensis, and introducing the new genera and species Taxawa tesnikishii.</title>
        <authorList>
            <person name="Kurbessoian T."/>
            <person name="Stajich J.E."/>
        </authorList>
    </citation>
    <scope>NUCLEOTIDE SEQUENCE</scope>
    <source>
        <strain evidence="1">JES_115</strain>
    </source>
</reference>
<evidence type="ECO:0000313" key="2">
    <source>
        <dbReference type="Proteomes" id="UP001172680"/>
    </source>
</evidence>
<proteinExistence type="predicted"/>
<evidence type="ECO:0000313" key="1">
    <source>
        <dbReference type="EMBL" id="KAJ9648933.1"/>
    </source>
</evidence>
<gene>
    <name evidence="1" type="ORF">H2199_000846</name>
</gene>
<accession>A0ACC2ZNG9</accession>
<dbReference type="Proteomes" id="UP001172680">
    <property type="component" value="Unassembled WGS sequence"/>
</dbReference>
<protein>
    <submittedName>
        <fullName evidence="1">Uncharacterized protein</fullName>
    </submittedName>
</protein>
<name>A0ACC2ZNG9_9PEZI</name>
<dbReference type="EMBL" id="JAPDRP010000002">
    <property type="protein sequence ID" value="KAJ9648933.1"/>
    <property type="molecule type" value="Genomic_DNA"/>
</dbReference>
<comment type="caution">
    <text evidence="1">The sequence shown here is derived from an EMBL/GenBank/DDBJ whole genome shotgun (WGS) entry which is preliminary data.</text>
</comment>
<sequence>MKPQDTFEYSELQLALQTAAAELNYERSKHNVESVAKEEDIRKLRFQLLLLEDENDELHAQLGEEEAHADGLQLNLDETLGALEEVKAEKQRVVSELRMRARELDTIKAEVMSLQNMSLDSTKILTEKLALARELGTLKPELEYLRQQTTSNQSLLSEKLSLQRQLSTIQVELENEKRVSQRALAKDKDRRVSAVDAEYRLQMQELRAELSKERREREIAEGAIDKAHAELERERRRAERVAARNEKNTEQDAKQEAEIEELREELAKERRERKKAEKTAQTTQHELELENQRLERELLKKQKVNDTGSASEAQLEALRKELKAEKLSREKAEKGVQKSQMEWETQKSILDEKLNNFRTKLKTTKEKLKETENELQNATIGTPGDGRPAKRGKQSSAVPGDKSTFSITPFLNRTTSVAPDSPIQEEDEDEADAVQTEDQDPAEAAEAASTPSAQPKKAVKKPAAPKPRSKPLATSSAGKANTKTTAGRKKTAVPTLEQVAEEDSADENSAPAAPTTVPLNDTAEASKPLVPKLKPTSMNGPRKSLASFATFNAEPPAEKKKKRKLGGGSGLGKTLFDDDEGAPPAKPIPGKGLFAARSLGKALGAGRIGGGFNGGMVSTEDGFMFSPLKKDRRAAAANASMLK</sequence>
<organism evidence="1 2">
    <name type="scientific">Coniosporium tulheliwenetii</name>
    <dbReference type="NCBI Taxonomy" id="3383036"/>
    <lineage>
        <taxon>Eukaryota</taxon>
        <taxon>Fungi</taxon>
        <taxon>Dikarya</taxon>
        <taxon>Ascomycota</taxon>
        <taxon>Pezizomycotina</taxon>
        <taxon>Dothideomycetes</taxon>
        <taxon>Dothideomycetes incertae sedis</taxon>
        <taxon>Coniosporium</taxon>
    </lineage>
</organism>
<keyword evidence="2" id="KW-1185">Reference proteome</keyword>